<keyword evidence="2" id="KW-0315">Glutamine amidotransferase</keyword>
<reference evidence="2 3" key="1">
    <citation type="submission" date="2023-06" db="EMBL/GenBank/DDBJ databases">
        <title>Actinomycetospora Odt1-22.</title>
        <authorList>
            <person name="Supong K."/>
        </authorList>
    </citation>
    <scope>NUCLEOTIDE SEQUENCE [LARGE SCALE GENOMIC DNA]</scope>
    <source>
        <strain evidence="2 3">Odt1-22</strain>
    </source>
</reference>
<evidence type="ECO:0000259" key="1">
    <source>
        <dbReference type="Pfam" id="PF00117"/>
    </source>
</evidence>
<dbReference type="InterPro" id="IPR029062">
    <property type="entry name" value="Class_I_gatase-like"/>
</dbReference>
<proteinExistence type="predicted"/>
<sequence length="252" mass="26812">MVIVVARVAPGMDSPTLLVIGHDTTPETVQVQAGTLASWARDRGVTLIPAVAGTELPAPTEVDAIAVLGSVEGAWNDAVPWLADEIAYLQRALDAGTPILGICFGGQLLARVLGGSANPADGRNENGFRTITSFCDAIDDGPWMEFHFDSFTAPPTSEVLARSERCDQAFRQGANVGVQFHPEITPAEFEIWAGRWAGTALEASFPDLGISTDALRAEVAERAESSRVRSWRLFDEFGRTAGLVPADLGVHA</sequence>
<dbReference type="InterPro" id="IPR017926">
    <property type="entry name" value="GATASE"/>
</dbReference>
<organism evidence="2 3">
    <name type="scientific">Actinomycetospora termitidis</name>
    <dbReference type="NCBI Taxonomy" id="3053470"/>
    <lineage>
        <taxon>Bacteria</taxon>
        <taxon>Bacillati</taxon>
        <taxon>Actinomycetota</taxon>
        <taxon>Actinomycetes</taxon>
        <taxon>Pseudonocardiales</taxon>
        <taxon>Pseudonocardiaceae</taxon>
        <taxon>Actinomycetospora</taxon>
    </lineage>
</organism>
<feature type="domain" description="Glutamine amidotransferase" evidence="1">
    <location>
        <begin position="82"/>
        <end position="188"/>
    </location>
</feature>
<dbReference type="CDD" id="cd01741">
    <property type="entry name" value="GATase1_1"/>
    <property type="match status" value="1"/>
</dbReference>
<keyword evidence="3" id="KW-1185">Reference proteome</keyword>
<dbReference type="EMBL" id="JASVWF010000010">
    <property type="protein sequence ID" value="MDL5160231.1"/>
    <property type="molecule type" value="Genomic_DNA"/>
</dbReference>
<accession>A0ABT7MHU9</accession>
<protein>
    <submittedName>
        <fullName evidence="2">Type 1 glutamine amidotransferase</fullName>
        <ecNumber evidence="2">3.4.-.-</ecNumber>
    </submittedName>
</protein>
<gene>
    <name evidence="2" type="ORF">QRT03_29970</name>
</gene>
<evidence type="ECO:0000313" key="3">
    <source>
        <dbReference type="Proteomes" id="UP001231924"/>
    </source>
</evidence>
<dbReference type="PROSITE" id="PS51273">
    <property type="entry name" value="GATASE_TYPE_1"/>
    <property type="match status" value="1"/>
</dbReference>
<dbReference type="GO" id="GO:0016787">
    <property type="term" value="F:hydrolase activity"/>
    <property type="evidence" value="ECO:0007669"/>
    <property type="project" value="UniProtKB-KW"/>
</dbReference>
<dbReference type="PANTHER" id="PTHR42695">
    <property type="entry name" value="GLUTAMINE AMIDOTRANSFERASE YLR126C-RELATED"/>
    <property type="match status" value="1"/>
</dbReference>
<dbReference type="InterPro" id="IPR044992">
    <property type="entry name" value="ChyE-like"/>
</dbReference>
<name>A0ABT7MHU9_9PSEU</name>
<dbReference type="EC" id="3.4.-.-" evidence="2"/>
<evidence type="ECO:0000313" key="2">
    <source>
        <dbReference type="EMBL" id="MDL5160231.1"/>
    </source>
</evidence>
<dbReference type="PANTHER" id="PTHR42695:SF5">
    <property type="entry name" value="GLUTAMINE AMIDOTRANSFERASE YLR126C-RELATED"/>
    <property type="match status" value="1"/>
</dbReference>
<dbReference type="RefSeq" id="WP_286056842.1">
    <property type="nucleotide sequence ID" value="NZ_JASVWF010000010.1"/>
</dbReference>
<dbReference type="Proteomes" id="UP001231924">
    <property type="component" value="Unassembled WGS sequence"/>
</dbReference>
<keyword evidence="2" id="KW-0378">Hydrolase</keyword>
<comment type="caution">
    <text evidence="2">The sequence shown here is derived from an EMBL/GenBank/DDBJ whole genome shotgun (WGS) entry which is preliminary data.</text>
</comment>
<dbReference type="Pfam" id="PF00117">
    <property type="entry name" value="GATase"/>
    <property type="match status" value="1"/>
</dbReference>
<dbReference type="Gene3D" id="3.40.50.880">
    <property type="match status" value="1"/>
</dbReference>
<dbReference type="SUPFAM" id="SSF52317">
    <property type="entry name" value="Class I glutamine amidotransferase-like"/>
    <property type="match status" value="1"/>
</dbReference>